<dbReference type="SUPFAM" id="SSF54695">
    <property type="entry name" value="POZ domain"/>
    <property type="match status" value="1"/>
</dbReference>
<name>A0A2Z6RI93_9GLOM</name>
<dbReference type="Proteomes" id="UP000615446">
    <property type="component" value="Unassembled WGS sequence"/>
</dbReference>
<proteinExistence type="predicted"/>
<dbReference type="Pfam" id="PF07707">
    <property type="entry name" value="BACK"/>
    <property type="match status" value="1"/>
</dbReference>
<evidence type="ECO:0000313" key="5">
    <source>
        <dbReference type="Proteomes" id="UP000247702"/>
    </source>
</evidence>
<dbReference type="InterPro" id="IPR011705">
    <property type="entry name" value="BACK"/>
</dbReference>
<evidence type="ECO:0000259" key="2">
    <source>
        <dbReference type="PROSITE" id="PS50097"/>
    </source>
</evidence>
<dbReference type="SMART" id="SM00225">
    <property type="entry name" value="BTB"/>
    <property type="match status" value="1"/>
</dbReference>
<dbReference type="PANTHER" id="PTHR24410:SF23">
    <property type="entry name" value="BTB DOMAIN-CONTAINING PROTEIN-RELATED"/>
    <property type="match status" value="1"/>
</dbReference>
<evidence type="ECO:0000313" key="3">
    <source>
        <dbReference type="EMBL" id="GBC02528.1"/>
    </source>
</evidence>
<feature type="region of interest" description="Disordered" evidence="1">
    <location>
        <begin position="301"/>
        <end position="321"/>
    </location>
</feature>
<dbReference type="InterPro" id="IPR000210">
    <property type="entry name" value="BTB/POZ_dom"/>
</dbReference>
<sequence>MDDDKFLQELFPEKGKRKEKEIFLPKLSQNLLEILNDEEYYDVIIEVGKDPDVKIFHAHMVILFYRSPYLRRILSTNKRKNDGTLTHIKLPNIFPEIFPIILRYIYGGNLPLEEYDTLDIIQVLIAASELSLQELIIYLQSFLIENKANWMEQNFYFVYQTSFKNDSLLVLQKYCTDLMTKEPDKIFNSPNFSSISEKNLITIIQSDDLQMSEIQIWEHVLKWGLAQNPELPSDITNYSKGDFTTLKNTLERFIPFIKFYNLSSKDFIDKVLPYKRILPEELFEDLFKAYLSLLNPDSKPSDKLTSANRHNGTRRSDKGAYKMQGPNIGLERFAPLEFSENRWVPQFLRNPLPKYAEDFIPFDIAQRKVNALLNKLTLRNFDSLSNQIIDYANKSRDERDGRILRGVVH</sequence>
<reference evidence="4" key="2">
    <citation type="submission" date="2019-10" db="EMBL/GenBank/DDBJ databases">
        <title>Conservation and host-specific expression of non-tandemly repeated heterogenous ribosome RNA gene in arbuscular mycorrhizal fungi.</title>
        <authorList>
            <person name="Maeda T."/>
            <person name="Kobayashi Y."/>
            <person name="Nakagawa T."/>
            <person name="Ezawa T."/>
            <person name="Yamaguchi K."/>
            <person name="Bino T."/>
            <person name="Nishimoto Y."/>
            <person name="Shigenobu S."/>
            <person name="Kawaguchi M."/>
        </authorList>
    </citation>
    <scope>NUCLEOTIDE SEQUENCE</scope>
    <source>
        <strain evidence="4">HR1</strain>
    </source>
</reference>
<dbReference type="AlphaFoldDB" id="A0A2Z6RI93"/>
<dbReference type="Pfam" id="PF00651">
    <property type="entry name" value="BTB"/>
    <property type="match status" value="1"/>
</dbReference>
<dbReference type="STRING" id="94130.A0A2Z6RI93"/>
<dbReference type="PROSITE" id="PS50097">
    <property type="entry name" value="BTB"/>
    <property type="match status" value="1"/>
</dbReference>
<dbReference type="Gene3D" id="1.25.40.420">
    <property type="match status" value="1"/>
</dbReference>
<dbReference type="CDD" id="cd18186">
    <property type="entry name" value="BTB_POZ_ZBTB_KLHL-like"/>
    <property type="match status" value="1"/>
</dbReference>
<accession>A0A2Z6RI93</accession>
<dbReference type="InterPro" id="IPR051481">
    <property type="entry name" value="BTB-POZ/Galectin-3-binding"/>
</dbReference>
<dbReference type="EMBL" id="BEXD01003834">
    <property type="protein sequence ID" value="GBC02528.1"/>
    <property type="molecule type" value="Genomic_DNA"/>
</dbReference>
<gene>
    <name evidence="4" type="ORF">RCL2_000376200</name>
    <name evidence="3" type="ORF">RclHR1_04670006</name>
</gene>
<reference evidence="3 5" key="1">
    <citation type="submission" date="2017-11" db="EMBL/GenBank/DDBJ databases">
        <title>The genome of Rhizophagus clarus HR1 reveals common genetic basis of auxotrophy among arbuscular mycorrhizal fungi.</title>
        <authorList>
            <person name="Kobayashi Y."/>
        </authorList>
    </citation>
    <scope>NUCLEOTIDE SEQUENCE [LARGE SCALE GENOMIC DNA]</scope>
    <source>
        <strain evidence="3 5">HR1</strain>
    </source>
</reference>
<dbReference type="Proteomes" id="UP000247702">
    <property type="component" value="Unassembled WGS sequence"/>
</dbReference>
<dbReference type="EMBL" id="BLAL01000020">
    <property type="protein sequence ID" value="GES76354.1"/>
    <property type="molecule type" value="Genomic_DNA"/>
</dbReference>
<dbReference type="Gene3D" id="3.30.710.10">
    <property type="entry name" value="Potassium Channel Kv1.1, Chain A"/>
    <property type="match status" value="1"/>
</dbReference>
<protein>
    <submittedName>
        <fullName evidence="4">BTB/POZ protein</fullName>
    </submittedName>
</protein>
<dbReference type="PANTHER" id="PTHR24410">
    <property type="entry name" value="HL07962P-RELATED"/>
    <property type="match status" value="1"/>
</dbReference>
<dbReference type="Gene3D" id="1.25.40.180">
    <property type="match status" value="1"/>
</dbReference>
<keyword evidence="5" id="KW-1185">Reference proteome</keyword>
<evidence type="ECO:0000313" key="4">
    <source>
        <dbReference type="EMBL" id="GES76354.1"/>
    </source>
</evidence>
<comment type="caution">
    <text evidence="3">The sequence shown here is derived from an EMBL/GenBank/DDBJ whole genome shotgun (WGS) entry which is preliminary data.</text>
</comment>
<dbReference type="InterPro" id="IPR011333">
    <property type="entry name" value="SKP1/BTB/POZ_sf"/>
</dbReference>
<feature type="domain" description="BTB" evidence="2">
    <location>
        <begin position="41"/>
        <end position="114"/>
    </location>
</feature>
<evidence type="ECO:0000256" key="1">
    <source>
        <dbReference type="SAM" id="MobiDB-lite"/>
    </source>
</evidence>
<dbReference type="OrthoDB" id="514777at2759"/>
<organism evidence="3 5">
    <name type="scientific">Rhizophagus clarus</name>
    <dbReference type="NCBI Taxonomy" id="94130"/>
    <lineage>
        <taxon>Eukaryota</taxon>
        <taxon>Fungi</taxon>
        <taxon>Fungi incertae sedis</taxon>
        <taxon>Mucoromycota</taxon>
        <taxon>Glomeromycotina</taxon>
        <taxon>Glomeromycetes</taxon>
        <taxon>Glomerales</taxon>
        <taxon>Glomeraceae</taxon>
        <taxon>Rhizophagus</taxon>
    </lineage>
</organism>